<feature type="compositionally biased region" description="Polar residues" evidence="1">
    <location>
        <begin position="64"/>
        <end position="80"/>
    </location>
</feature>
<dbReference type="GeneID" id="106817958"/>
<sequence length="665" mass="74775">MPKKGSGNDLVTQEADSCDGKAIDNDLVTQETQSCDGKDTDYQPSRLPICSDRDSDVDYEPSHSNDSSDSIVDGSTSDSGMSDIFPVPKINLHRNTPLTSGPSNETITASVAVVSPSFDDIETAAHGLGQSEEGAQKQSITVRTTDNQGGRKYDKKFYCYFCKKPQSKLVRHLKTVHRTEAEIEQYFSEKNPKQKNVLMLKLRNLGNHQHNCDVLRQKTGDLVVSHRPTENVDYTAYIPCKYCYAYFAKASLWKHSCPLVPDGGKAHRKKRIGKSGASLLPSEGNGELDFVIHGMRRDDIGEVTMKDALILQYGRHLVKKYANDKEQYCYIRGKMRQLGRLLMCLKKKTGNKNDTMYHFVHPTKFRLVVEAAQECAGFDEVNHTYSAPSQAIKSGQLMKKIAEIKMTQAMERGETEVSDSCGQFLKLCDLQWSQLSTTAHKNLSERKRNSVRFLPLTEDVVKLNKYLDNNGSKQCSVLQENSDNADAYATLTQIVLAKLILFNRKRQGEVSKVLVTDWKAKSKGNPDSCITECLSEVEKGLLKVLERLEIRGKRGRIVPILITEDINNWMKILLQVRSQHIPDSNPFLFPSNTSYSHLRGSDIMRRFASECGASKPNLLTSTQLRKHVASMAQVLNLKEHEMDIHREIGIESMVSGMESSTHPRQ</sequence>
<feature type="compositionally biased region" description="Polar residues" evidence="1">
    <location>
        <begin position="136"/>
        <end position="148"/>
    </location>
</feature>
<feature type="compositionally biased region" description="Polar residues" evidence="1">
    <location>
        <begin position="93"/>
        <end position="104"/>
    </location>
</feature>
<dbReference type="PANTHER" id="PTHR33480">
    <property type="entry name" value="SET DOMAIN-CONTAINING PROTEIN-RELATED"/>
    <property type="match status" value="1"/>
</dbReference>
<proteinExistence type="predicted"/>
<evidence type="ECO:0000313" key="3">
    <source>
        <dbReference type="RefSeq" id="XP_014678149.1"/>
    </source>
</evidence>
<protein>
    <submittedName>
        <fullName evidence="3">Uncharacterized protein LOC106817958</fullName>
    </submittedName>
</protein>
<dbReference type="RefSeq" id="XP_014678149.1">
    <property type="nucleotide sequence ID" value="XM_014822663.1"/>
</dbReference>
<dbReference type="PANTHER" id="PTHR33480:SF1">
    <property type="entry name" value="TYR RECOMBINASE DOMAIN-CONTAINING PROTEIN"/>
    <property type="match status" value="1"/>
</dbReference>
<name>A0ABM1F128_PRICU</name>
<reference evidence="3" key="1">
    <citation type="submission" date="2025-08" db="UniProtKB">
        <authorList>
            <consortium name="RefSeq"/>
        </authorList>
    </citation>
    <scope>IDENTIFICATION</scope>
</reference>
<evidence type="ECO:0000256" key="1">
    <source>
        <dbReference type="SAM" id="MobiDB-lite"/>
    </source>
</evidence>
<organism evidence="2 3">
    <name type="scientific">Priapulus caudatus</name>
    <name type="common">Priapulid worm</name>
    <dbReference type="NCBI Taxonomy" id="37621"/>
    <lineage>
        <taxon>Eukaryota</taxon>
        <taxon>Metazoa</taxon>
        <taxon>Ecdysozoa</taxon>
        <taxon>Scalidophora</taxon>
        <taxon>Priapulida</taxon>
        <taxon>Priapulimorpha</taxon>
        <taxon>Priapulimorphida</taxon>
        <taxon>Priapulidae</taxon>
        <taxon>Priapulus</taxon>
    </lineage>
</organism>
<feature type="region of interest" description="Disordered" evidence="1">
    <location>
        <begin position="1"/>
        <end position="104"/>
    </location>
</feature>
<evidence type="ECO:0000313" key="2">
    <source>
        <dbReference type="Proteomes" id="UP000695022"/>
    </source>
</evidence>
<feature type="compositionally biased region" description="Basic and acidic residues" evidence="1">
    <location>
        <begin position="51"/>
        <end position="63"/>
    </location>
</feature>
<accession>A0ABM1F128</accession>
<gene>
    <name evidence="3" type="primary">LOC106817958</name>
</gene>
<dbReference type="Proteomes" id="UP000695022">
    <property type="component" value="Unplaced"/>
</dbReference>
<keyword evidence="2" id="KW-1185">Reference proteome</keyword>
<feature type="region of interest" description="Disordered" evidence="1">
    <location>
        <begin position="128"/>
        <end position="149"/>
    </location>
</feature>